<reference evidence="2" key="1">
    <citation type="journal article" date="2019" name="Plant Biotechnol. J.">
        <title>Genome sequencing of the Australian wild diploid species Gossypium australe highlights disease resistance and delayed gland morphogenesis.</title>
        <authorList>
            <person name="Cai Y."/>
            <person name="Cai X."/>
            <person name="Wang Q."/>
            <person name="Wang P."/>
            <person name="Zhang Y."/>
            <person name="Cai C."/>
            <person name="Xu Y."/>
            <person name="Wang K."/>
            <person name="Zhou Z."/>
            <person name="Wang C."/>
            <person name="Geng S."/>
            <person name="Li B."/>
            <person name="Dong Q."/>
            <person name="Hou Y."/>
            <person name="Wang H."/>
            <person name="Ai P."/>
            <person name="Liu Z."/>
            <person name="Yi F."/>
            <person name="Sun M."/>
            <person name="An G."/>
            <person name="Cheng J."/>
            <person name="Zhang Y."/>
            <person name="Shi Q."/>
            <person name="Xie Y."/>
            <person name="Shi X."/>
            <person name="Chang Y."/>
            <person name="Huang F."/>
            <person name="Chen Y."/>
            <person name="Hong S."/>
            <person name="Mi L."/>
            <person name="Sun Q."/>
            <person name="Zhang L."/>
            <person name="Zhou B."/>
            <person name="Peng R."/>
            <person name="Zhang X."/>
            <person name="Liu F."/>
        </authorList>
    </citation>
    <scope>NUCLEOTIDE SEQUENCE [LARGE SCALE GENOMIC DNA]</scope>
    <source>
        <strain evidence="2">cv. PA1801</strain>
    </source>
</reference>
<dbReference type="EMBL" id="SMMG02000003">
    <property type="protein sequence ID" value="KAA3480230.1"/>
    <property type="molecule type" value="Genomic_DNA"/>
</dbReference>
<keyword evidence="2" id="KW-1185">Reference proteome</keyword>
<evidence type="ECO:0000313" key="1">
    <source>
        <dbReference type="EMBL" id="KAA3480230.1"/>
    </source>
</evidence>
<dbReference type="OrthoDB" id="1740642at2759"/>
<evidence type="ECO:0000313" key="2">
    <source>
        <dbReference type="Proteomes" id="UP000325315"/>
    </source>
</evidence>
<name>A0A5B6WF00_9ROSI</name>
<proteinExistence type="predicted"/>
<accession>A0A5B6WF00</accession>
<comment type="caution">
    <text evidence="1">The sequence shown here is derived from an EMBL/GenBank/DDBJ whole genome shotgun (WGS) entry which is preliminary data.</text>
</comment>
<protein>
    <submittedName>
        <fullName evidence="1">Retrovirus-related Pol polyprotein from transposon TNT 1-94</fullName>
    </submittedName>
</protein>
<sequence length="85" mass="9796">MDEFEMSVLGKMHYFLRLKTKNCKSSKTPSEFGLKLIKEGDGKKVNSTLYKQIVGNLMYLTAMRLDIMYMESSTKKHSLDASESY</sequence>
<gene>
    <name evidence="1" type="ORF">EPI10_020679</name>
</gene>
<dbReference type="AlphaFoldDB" id="A0A5B6WF00"/>
<dbReference type="Proteomes" id="UP000325315">
    <property type="component" value="Unassembled WGS sequence"/>
</dbReference>
<organism evidence="1 2">
    <name type="scientific">Gossypium australe</name>
    <dbReference type="NCBI Taxonomy" id="47621"/>
    <lineage>
        <taxon>Eukaryota</taxon>
        <taxon>Viridiplantae</taxon>
        <taxon>Streptophyta</taxon>
        <taxon>Embryophyta</taxon>
        <taxon>Tracheophyta</taxon>
        <taxon>Spermatophyta</taxon>
        <taxon>Magnoliopsida</taxon>
        <taxon>eudicotyledons</taxon>
        <taxon>Gunneridae</taxon>
        <taxon>Pentapetalae</taxon>
        <taxon>rosids</taxon>
        <taxon>malvids</taxon>
        <taxon>Malvales</taxon>
        <taxon>Malvaceae</taxon>
        <taxon>Malvoideae</taxon>
        <taxon>Gossypium</taxon>
    </lineage>
</organism>